<dbReference type="PANTHER" id="PTHR42693">
    <property type="entry name" value="ARYLSULFATASE FAMILY MEMBER"/>
    <property type="match status" value="1"/>
</dbReference>
<dbReference type="Pfam" id="PF14707">
    <property type="entry name" value="Sulfatase_C"/>
    <property type="match status" value="1"/>
</dbReference>
<reference evidence="9" key="3">
    <citation type="submission" date="2025-09" db="UniProtKB">
        <authorList>
            <consortium name="Ensembl"/>
        </authorList>
    </citation>
    <scope>IDENTIFICATION</scope>
    <source>
        <strain evidence="9">Brown Norway</strain>
    </source>
</reference>
<keyword evidence="5" id="KW-0106">Calcium</keyword>
<dbReference type="InterPro" id="IPR024607">
    <property type="entry name" value="Sulfatase_CS"/>
</dbReference>
<reference evidence="9" key="2">
    <citation type="submission" date="2025-08" db="UniProtKB">
        <authorList>
            <consortium name="Ensembl"/>
        </authorList>
    </citation>
    <scope>IDENTIFICATION</scope>
    <source>
        <strain evidence="9">Brown Norway</strain>
    </source>
</reference>
<evidence type="ECO:0000256" key="3">
    <source>
        <dbReference type="ARBA" id="ARBA00022723"/>
    </source>
</evidence>
<comment type="similarity">
    <text evidence="2">Belongs to the sulfatase family.</text>
</comment>
<dbReference type="InterPro" id="IPR050738">
    <property type="entry name" value="Sulfatase"/>
</dbReference>
<dbReference type="Ensembl" id="ENSRNOT00000051897.6">
    <property type="protein sequence ID" value="ENSRNOP00000043915.4"/>
    <property type="gene ID" value="ENSRNOG00000032487.6"/>
</dbReference>
<keyword evidence="4" id="KW-0378">Hydrolase</keyword>
<dbReference type="CTD" id="412"/>
<organism evidence="9 10">
    <name type="scientific">Rattus norvegicus</name>
    <name type="common">Rat</name>
    <dbReference type="NCBI Taxonomy" id="10116"/>
    <lineage>
        <taxon>Eukaryota</taxon>
        <taxon>Metazoa</taxon>
        <taxon>Chordata</taxon>
        <taxon>Craniata</taxon>
        <taxon>Vertebrata</taxon>
        <taxon>Euteleostomi</taxon>
        <taxon>Mammalia</taxon>
        <taxon>Eutheria</taxon>
        <taxon>Euarchontoglires</taxon>
        <taxon>Glires</taxon>
        <taxon>Rodentia</taxon>
        <taxon>Myomorpha</taxon>
        <taxon>Muroidea</taxon>
        <taxon>Muridae</taxon>
        <taxon>Murinae</taxon>
        <taxon>Rattus</taxon>
    </lineage>
</organism>
<evidence type="ECO:0000259" key="8">
    <source>
        <dbReference type="Pfam" id="PF00884"/>
    </source>
</evidence>
<dbReference type="Gene3D" id="3.40.720.10">
    <property type="entry name" value="Alkaline Phosphatase, subunit A"/>
    <property type="match status" value="1"/>
</dbReference>
<dbReference type="Bgee" id="ENSRNOG00000032487">
    <property type="expression patterns" value="Expressed in liver and 19 other cell types or tissues"/>
</dbReference>
<feature type="chain" id="PRO_5045585697" evidence="7">
    <location>
        <begin position="20"/>
        <end position="584"/>
    </location>
</feature>
<dbReference type="PROSITE" id="PS00523">
    <property type="entry name" value="SULFATASE_1"/>
    <property type="match status" value="1"/>
</dbReference>
<evidence type="ECO:0000313" key="11">
    <source>
        <dbReference type="RGD" id="3783"/>
    </source>
</evidence>
<dbReference type="RGD" id="3783">
    <property type="gene designation" value="Sts"/>
</dbReference>
<dbReference type="GO" id="GO:0005783">
    <property type="term" value="C:endoplasmic reticulum"/>
    <property type="evidence" value="ECO:0007669"/>
    <property type="project" value="UniProtKB-ARBA"/>
</dbReference>
<keyword evidence="3" id="KW-0479">Metal-binding</keyword>
<dbReference type="OMA" id="MKWHHGH"/>
<keyword evidence="7" id="KW-0732">Signal</keyword>
<dbReference type="Proteomes" id="UP000002494">
    <property type="component" value="Chromosome X"/>
</dbReference>
<feature type="domain" description="Sulfatase N-terminal" evidence="8">
    <location>
        <begin position="26"/>
        <end position="412"/>
    </location>
</feature>
<keyword evidence="6" id="KW-0472">Membrane</keyword>
<dbReference type="InterPro" id="IPR000917">
    <property type="entry name" value="Sulfatase_N"/>
</dbReference>
<keyword evidence="6" id="KW-1133">Transmembrane helix</keyword>
<dbReference type="Gene3D" id="1.10.287.550">
    <property type="entry name" value="Helix hairpin bin"/>
    <property type="match status" value="1"/>
</dbReference>
<dbReference type="PROSITE" id="PS00149">
    <property type="entry name" value="SULFATASE_2"/>
    <property type="match status" value="1"/>
</dbReference>
<dbReference type="PANTHER" id="PTHR42693:SF9">
    <property type="entry name" value="STERYL-SULFATASE"/>
    <property type="match status" value="1"/>
</dbReference>
<feature type="transmembrane region" description="Helical" evidence="6">
    <location>
        <begin position="183"/>
        <end position="201"/>
    </location>
</feature>
<evidence type="ECO:0000313" key="9">
    <source>
        <dbReference type="Ensembl" id="ENSRNOP00000043915.4"/>
    </source>
</evidence>
<dbReference type="InterPro" id="IPR017850">
    <property type="entry name" value="Alkaline_phosphatase_core_sf"/>
</dbReference>
<dbReference type="GeneTree" id="ENSGT00940000161153"/>
<dbReference type="Pfam" id="PF00884">
    <property type="entry name" value="Sulfatase"/>
    <property type="match status" value="1"/>
</dbReference>
<reference evidence="9" key="1">
    <citation type="submission" date="2024-01" db="EMBL/GenBank/DDBJ databases">
        <title>GRCr8: a new rat reference genome assembly contstructed from accurate long reads and long range scaffolding.</title>
        <authorList>
            <person name="Doris P.A."/>
            <person name="Kalbfleisch T."/>
            <person name="Li K."/>
            <person name="Howe K."/>
            <person name="Wood J."/>
        </authorList>
    </citation>
    <scope>NUCLEOTIDE SEQUENCE [LARGE SCALE GENOMIC DNA]</scope>
    <source>
        <strain evidence="9">Brown Norway</strain>
    </source>
</reference>
<keyword evidence="6" id="KW-0812">Transmembrane</keyword>
<dbReference type="KEGG" id="rno:24800"/>
<comment type="cofactor">
    <cofactor evidence="1">
        <name>Ca(2+)</name>
        <dbReference type="ChEBI" id="CHEBI:29108"/>
    </cofactor>
</comment>
<dbReference type="GO" id="GO:0046872">
    <property type="term" value="F:metal ion binding"/>
    <property type="evidence" value="ECO:0007669"/>
    <property type="project" value="UniProtKB-KW"/>
</dbReference>
<feature type="transmembrane region" description="Helical" evidence="6">
    <location>
        <begin position="213"/>
        <end position="234"/>
    </location>
</feature>
<dbReference type="GO" id="GO:0007565">
    <property type="term" value="P:female pregnancy"/>
    <property type="evidence" value="ECO:0007669"/>
    <property type="project" value="UniProtKB-KW"/>
</dbReference>
<evidence type="ECO:0000256" key="4">
    <source>
        <dbReference type="ARBA" id="ARBA00022801"/>
    </source>
</evidence>
<protein>
    <submittedName>
        <fullName evidence="9">Steroid sulfatase</fullName>
    </submittedName>
</protein>
<feature type="signal peptide" evidence="7">
    <location>
        <begin position="1"/>
        <end position="19"/>
    </location>
</feature>
<evidence type="ECO:0000313" key="10">
    <source>
        <dbReference type="Proteomes" id="UP000002494"/>
    </source>
</evidence>
<dbReference type="SUPFAM" id="SSF53649">
    <property type="entry name" value="Alkaline phosphatase-like"/>
    <property type="match status" value="1"/>
</dbReference>
<evidence type="ECO:0000256" key="1">
    <source>
        <dbReference type="ARBA" id="ARBA00001913"/>
    </source>
</evidence>
<sequence>MLWPCLLALLLSQLNFLCAARPGPGPNFLLIMADDLGIGDLGCYGNRTLRTPHIDRLALEGVKLTQHLAAAPLCTPSRAAFLTGRYPVRSGMASHGRLGVFLFSASSGGLPPNEVTFAKLLKGQGYTTGLVGKWHLGLSCQAASDFCHHPGRHGFDRFLGTPTTNLRDCKPGGGTVFGSAQQVFVVLPMNILGAVLLAMALARWAGLARPPGWVFGVTVAAMAAVGGAYVAFLYHFRPANCFLMADFTITQQPTDYKGLTQRLASEAGDFLRRNRDTPFLLFLSFMHVHTAHFANPEFAGQSLHGAYGDAVEEMDWAVGQVLATLDKLGLANNTLVYFTSDHGAHVEELGPNGERHGGSNGIYRGGKANTWEGGIRVPGLVRWPGVIVPGQEVEEPTSNMDVFPTVARLAGAELPTDRVIDGRDLMPLLLGHVQHSEHEFLFHYCNAYLSAVRWRPHNSEWGEAGGSSVWKAFYFTPNFDPPGSNGCFSTHVCMCHGHHVTHHDPPLLFDIARDPRERHPLTPETEPRHGEILRNMDAAARAHVATLEEAPNQLSMSNVAWKPWLQLCCASKPHPLACRCAGDG</sequence>
<evidence type="ECO:0000256" key="6">
    <source>
        <dbReference type="SAM" id="Phobius"/>
    </source>
</evidence>
<evidence type="ECO:0000256" key="7">
    <source>
        <dbReference type="SAM" id="SignalP"/>
    </source>
</evidence>
<dbReference type="Gene3D" id="3.30.1120.10">
    <property type="match status" value="1"/>
</dbReference>
<evidence type="ECO:0000256" key="5">
    <source>
        <dbReference type="ARBA" id="ARBA00022837"/>
    </source>
</evidence>
<evidence type="ECO:0000256" key="2">
    <source>
        <dbReference type="ARBA" id="ARBA00008779"/>
    </source>
</evidence>
<dbReference type="AlphaFoldDB" id="G3V9E5"/>
<accession>G3V9E5</accession>
<gene>
    <name evidence="9 11" type="primary">Sts</name>
</gene>
<keyword evidence="10" id="KW-1185">Reference proteome</keyword>
<name>G3V9E5_RAT</name>
<dbReference type="SMR" id="G3V9E5"/>
<dbReference type="GO" id="GO:0004773">
    <property type="term" value="F:steryl-sulfatase activity"/>
    <property type="evidence" value="ECO:0007669"/>
    <property type="project" value="UniProtKB-EC"/>
</dbReference>
<proteinExistence type="inferred from homology"/>
<dbReference type="HOGENOM" id="CLU_006332_13_4_1"/>